<evidence type="ECO:0000256" key="1">
    <source>
        <dbReference type="SAM" id="Coils"/>
    </source>
</evidence>
<keyword evidence="5" id="KW-1185">Reference proteome</keyword>
<dbReference type="EMBL" id="ML769443">
    <property type="protein sequence ID" value="KAE9401709.1"/>
    <property type="molecule type" value="Genomic_DNA"/>
</dbReference>
<feature type="region of interest" description="Disordered" evidence="2">
    <location>
        <begin position="199"/>
        <end position="234"/>
    </location>
</feature>
<feature type="region of interest" description="Disordered" evidence="2">
    <location>
        <begin position="331"/>
        <end position="358"/>
    </location>
</feature>
<name>A0A6A4HXN6_9AGAR</name>
<feature type="compositionally biased region" description="Polar residues" evidence="2">
    <location>
        <begin position="218"/>
        <end position="231"/>
    </location>
</feature>
<sequence>MAGVIDLGSLDLHPLILQIWFICGDLLGSSSNTIEALSRVIQIPRRLDCRNCEVQQQKLRPNVKHITSHAQEIQALQRKIEKTLDEFAAFKDAQKERFSCPICLRLAINPRVKRKSPKNSLWWPRMTVCKFKGPLKVSGIHRTPTKSSESFSTSDPQFRSTTAEWTDVHSDHHGCQCSGCHTIRPIREHQRAEAQFRTHISPSYMAEELDTESDSDRYPSTGSNTDLGSSSPPYPLHATMKASLEMTGAYDEEDRLFHPPYSAQRYQRSPSPDIYTPTLPARSPFHSNYGSQRYYEISINAAHNSPSTETCSPTLSTFHSTPNLDRRSKVALDGGDHINSRLHAGRNEAKSMTSPAPP</sequence>
<protein>
    <submittedName>
        <fullName evidence="3">Uncharacterized protein</fullName>
    </submittedName>
</protein>
<evidence type="ECO:0000313" key="5">
    <source>
        <dbReference type="Proteomes" id="UP000799118"/>
    </source>
</evidence>
<feature type="coiled-coil region" evidence="1">
    <location>
        <begin position="66"/>
        <end position="93"/>
    </location>
</feature>
<reference evidence="3" key="1">
    <citation type="journal article" date="2019" name="Environ. Microbiol.">
        <title>Fungal ecological strategies reflected in gene transcription - a case study of two litter decomposers.</title>
        <authorList>
            <person name="Barbi F."/>
            <person name="Kohler A."/>
            <person name="Barry K."/>
            <person name="Baskaran P."/>
            <person name="Daum C."/>
            <person name="Fauchery L."/>
            <person name="Ihrmark K."/>
            <person name="Kuo A."/>
            <person name="LaButti K."/>
            <person name="Lipzen A."/>
            <person name="Morin E."/>
            <person name="Grigoriev I.V."/>
            <person name="Henrissat B."/>
            <person name="Lindahl B."/>
            <person name="Martin F."/>
        </authorList>
    </citation>
    <scope>NUCLEOTIDE SEQUENCE</scope>
    <source>
        <strain evidence="3">JB14</strain>
    </source>
</reference>
<dbReference type="Proteomes" id="UP000799118">
    <property type="component" value="Unassembled WGS sequence"/>
</dbReference>
<dbReference type="EMBL" id="ML769443">
    <property type="protein sequence ID" value="KAE9401707.1"/>
    <property type="molecule type" value="Genomic_DNA"/>
</dbReference>
<gene>
    <name evidence="3" type="ORF">BT96DRAFT_991871</name>
    <name evidence="4" type="ORF">BT96DRAFT_991873</name>
</gene>
<dbReference type="AlphaFoldDB" id="A0A6A4HXN6"/>
<feature type="compositionally biased region" description="Basic and acidic residues" evidence="2">
    <location>
        <begin position="331"/>
        <end position="349"/>
    </location>
</feature>
<evidence type="ECO:0000256" key="2">
    <source>
        <dbReference type="SAM" id="MobiDB-lite"/>
    </source>
</evidence>
<accession>A0A6A4HXN6</accession>
<keyword evidence="1" id="KW-0175">Coiled coil</keyword>
<proteinExistence type="predicted"/>
<evidence type="ECO:0000313" key="4">
    <source>
        <dbReference type="EMBL" id="KAE9401709.1"/>
    </source>
</evidence>
<organism evidence="3 5">
    <name type="scientific">Gymnopus androsaceus JB14</name>
    <dbReference type="NCBI Taxonomy" id="1447944"/>
    <lineage>
        <taxon>Eukaryota</taxon>
        <taxon>Fungi</taxon>
        <taxon>Dikarya</taxon>
        <taxon>Basidiomycota</taxon>
        <taxon>Agaricomycotina</taxon>
        <taxon>Agaricomycetes</taxon>
        <taxon>Agaricomycetidae</taxon>
        <taxon>Agaricales</taxon>
        <taxon>Marasmiineae</taxon>
        <taxon>Omphalotaceae</taxon>
        <taxon>Gymnopus</taxon>
    </lineage>
</organism>
<evidence type="ECO:0000313" key="3">
    <source>
        <dbReference type="EMBL" id="KAE9401707.1"/>
    </source>
</evidence>